<accession>A0ABQ9GJA8</accession>
<evidence type="ECO:0000256" key="1">
    <source>
        <dbReference type="SAM" id="MobiDB-lite"/>
    </source>
</evidence>
<feature type="region of interest" description="Disordered" evidence="1">
    <location>
        <begin position="230"/>
        <end position="287"/>
    </location>
</feature>
<proteinExistence type="predicted"/>
<gene>
    <name evidence="2" type="ORF">PR048_025706</name>
</gene>
<protein>
    <submittedName>
        <fullName evidence="2">Uncharacterized protein</fullName>
    </submittedName>
</protein>
<dbReference type="Proteomes" id="UP001159363">
    <property type="component" value="Chromosome 10"/>
</dbReference>
<comment type="caution">
    <text evidence="2">The sequence shown here is derived from an EMBL/GenBank/DDBJ whole genome shotgun (WGS) entry which is preliminary data.</text>
</comment>
<sequence>MDDLFTYRSAEGDEGFARRERYRYYSINLLRMHHNTKGFGGRAVSTLAPDDAAGRRVFSGIFRFPRPYVPVLLHTHLNHTNRLSRASQRTTLALILICDLRLVLPSNAKWSGEIWEELAAAAWLKEFRTSEAWKRGSARGDQDLRINSLVASTRKALNWRAVLPSEGLPFYHYKVAPDCNGEVRGGKPEIREKIRRPGTSSGTIIILHSRVQGFRRLLTSVSEEPMRVKRGEYETQPELKGGGRRETPGKTRRPAASSGTIPTCEHPGSTPPWIKPGSPWWEATAPPRDCREEKIAYSV</sequence>
<name>A0ABQ9GJA8_9NEOP</name>
<dbReference type="EMBL" id="JARBHB010000011">
    <property type="protein sequence ID" value="KAJ8872105.1"/>
    <property type="molecule type" value="Genomic_DNA"/>
</dbReference>
<evidence type="ECO:0000313" key="2">
    <source>
        <dbReference type="EMBL" id="KAJ8872105.1"/>
    </source>
</evidence>
<reference evidence="2 3" key="1">
    <citation type="submission" date="2023-02" db="EMBL/GenBank/DDBJ databases">
        <title>LHISI_Scaffold_Assembly.</title>
        <authorList>
            <person name="Stuart O.P."/>
            <person name="Cleave R."/>
            <person name="Magrath M.J.L."/>
            <person name="Mikheyev A.S."/>
        </authorList>
    </citation>
    <scope>NUCLEOTIDE SEQUENCE [LARGE SCALE GENOMIC DNA]</scope>
    <source>
        <strain evidence="2">Daus_M_001</strain>
        <tissue evidence="2">Leg muscle</tissue>
    </source>
</reference>
<organism evidence="2 3">
    <name type="scientific">Dryococelus australis</name>
    <dbReference type="NCBI Taxonomy" id="614101"/>
    <lineage>
        <taxon>Eukaryota</taxon>
        <taxon>Metazoa</taxon>
        <taxon>Ecdysozoa</taxon>
        <taxon>Arthropoda</taxon>
        <taxon>Hexapoda</taxon>
        <taxon>Insecta</taxon>
        <taxon>Pterygota</taxon>
        <taxon>Neoptera</taxon>
        <taxon>Polyneoptera</taxon>
        <taxon>Phasmatodea</taxon>
        <taxon>Verophasmatodea</taxon>
        <taxon>Anareolatae</taxon>
        <taxon>Phasmatidae</taxon>
        <taxon>Eurycanthinae</taxon>
        <taxon>Dryococelus</taxon>
    </lineage>
</organism>
<evidence type="ECO:0000313" key="3">
    <source>
        <dbReference type="Proteomes" id="UP001159363"/>
    </source>
</evidence>
<keyword evidence="3" id="KW-1185">Reference proteome</keyword>